<feature type="disulfide bond" evidence="9">
    <location>
        <begin position="431"/>
        <end position="437"/>
    </location>
</feature>
<dbReference type="GO" id="GO:0030214">
    <property type="term" value="P:hyaluronan catabolic process"/>
    <property type="evidence" value="ECO:0007669"/>
    <property type="project" value="TreeGrafter"/>
</dbReference>
<dbReference type="InterPro" id="IPR017853">
    <property type="entry name" value="GH"/>
</dbReference>
<feature type="signal peptide" evidence="11">
    <location>
        <begin position="1"/>
        <end position="31"/>
    </location>
</feature>
<keyword evidence="5 10" id="KW-0326">Glycosidase</keyword>
<accession>A0A8U1H819</accession>
<comment type="catalytic activity">
    <reaction evidence="1 10">
        <text>Random hydrolysis of (1-&gt;4)-linkages between N-acetyl-beta-D-glucosamine and D-glucuronate residues in hyaluronate.</text>
        <dbReference type="EC" id="3.2.1.35"/>
    </reaction>
</comment>
<dbReference type="PIRSF" id="PIRSF038193">
    <property type="entry name" value="Hyaluronidase"/>
    <property type="match status" value="1"/>
</dbReference>
<dbReference type="GeneID" id="120066579"/>
<sequence length="452" mass="50549">MDQFSQMKRGAPQLLPTLALSLLACLSFVSPLPTTEPPLFDGHPFVGIWNTPTPACKRLQIPLDTWSFKAVTTPAAVPGQFLTLFYVDRLGLYPHVDPNNHRQFNGGIPQKGNLTAHLIKAYGDINHYIPSDTTPGLAVIDWEDWRPLWDRNWGSKNIYRQLSIAYAREKDPSLSPSQATTEAKKQFQTAARNYMEGTMMLGISQRPSQQWGFYLFPDCYNYGWEKPDYTGQCSDKTKSQNDELLWLWESSTALYPSVYLPASLNNSANVALFVRNRVQEAVRVAALPKRPYTVPIYVYSRPLYRDQNTFLSTEDLIRSIGESAALGASGSVLWGASADYTDKASCEALSTYLTSTLNPYVANVTAAAKLCSDVLCQGNGRCVRKDYNSNDYLHLNPDNFRLLKSQRKYVAFGIPSSSDLLTLADKFTCQCYTGSSCSPQLSRPMTPMVIQV</sequence>
<evidence type="ECO:0000256" key="10">
    <source>
        <dbReference type="RuleBase" id="RU610713"/>
    </source>
</evidence>
<dbReference type="PANTHER" id="PTHR11769:SF20">
    <property type="entry name" value="HYALURONIDASE PH-20"/>
    <property type="match status" value="1"/>
</dbReference>
<comment type="similarity">
    <text evidence="2 6 10">Belongs to the glycosyl hydrolase 56 family.</text>
</comment>
<dbReference type="Pfam" id="PF01630">
    <property type="entry name" value="Glyco_hydro_56"/>
    <property type="match status" value="1"/>
</dbReference>
<feature type="chain" id="PRO_5036458996" description="Hyaluronidase" evidence="11">
    <location>
        <begin position="32"/>
        <end position="452"/>
    </location>
</feature>
<evidence type="ECO:0000256" key="3">
    <source>
        <dbReference type="ARBA" id="ARBA00022801"/>
    </source>
</evidence>
<proteinExistence type="inferred from homology"/>
<evidence type="ECO:0000256" key="2">
    <source>
        <dbReference type="ARBA" id="ARBA00008871"/>
    </source>
</evidence>
<evidence type="ECO:0000256" key="4">
    <source>
        <dbReference type="ARBA" id="ARBA00023157"/>
    </source>
</evidence>
<feature type="disulfide bond" evidence="9">
    <location>
        <begin position="376"/>
        <end position="429"/>
    </location>
</feature>
<dbReference type="Proteomes" id="UP000808372">
    <property type="component" value="Chromosome 21"/>
</dbReference>
<evidence type="ECO:0000256" key="1">
    <source>
        <dbReference type="ARBA" id="ARBA00000251"/>
    </source>
</evidence>
<feature type="glycosylation site" description="N-linked (GlcNAc...) asparagine" evidence="8">
    <location>
        <position position="363"/>
    </location>
</feature>
<reference evidence="13" key="1">
    <citation type="submission" date="2025-08" db="UniProtKB">
        <authorList>
            <consortium name="RefSeq"/>
        </authorList>
    </citation>
    <scope>IDENTIFICATION</scope>
    <source>
        <tissue evidence="13">White muscle</tissue>
    </source>
</reference>
<dbReference type="GO" id="GO:0001669">
    <property type="term" value="C:acrosomal vesicle"/>
    <property type="evidence" value="ECO:0007669"/>
    <property type="project" value="TreeGrafter"/>
</dbReference>
<protein>
    <recommendedName>
        <fullName evidence="10">Hyaluronidase</fullName>
        <ecNumber evidence="10">3.2.1.35</ecNumber>
    </recommendedName>
</protein>
<dbReference type="EC" id="3.2.1.35" evidence="10"/>
<gene>
    <name evidence="13" type="primary">LOC120066579</name>
</gene>
<evidence type="ECO:0000256" key="5">
    <source>
        <dbReference type="ARBA" id="ARBA00023295"/>
    </source>
</evidence>
<keyword evidence="12" id="KW-1185">Reference proteome</keyword>
<evidence type="ECO:0000256" key="11">
    <source>
        <dbReference type="SAM" id="SignalP"/>
    </source>
</evidence>
<organism evidence="12 13">
    <name type="scientific">Salvelinus namaycush</name>
    <name type="common">Lake trout</name>
    <name type="synonym">Salmo namaycush</name>
    <dbReference type="NCBI Taxonomy" id="8040"/>
    <lineage>
        <taxon>Eukaryota</taxon>
        <taxon>Metazoa</taxon>
        <taxon>Chordata</taxon>
        <taxon>Craniata</taxon>
        <taxon>Vertebrata</taxon>
        <taxon>Euteleostomi</taxon>
        <taxon>Actinopterygii</taxon>
        <taxon>Neopterygii</taxon>
        <taxon>Teleostei</taxon>
        <taxon>Protacanthopterygii</taxon>
        <taxon>Salmoniformes</taxon>
        <taxon>Salmonidae</taxon>
        <taxon>Salmoninae</taxon>
        <taxon>Salvelinus</taxon>
    </lineage>
</organism>
<keyword evidence="4 9" id="KW-1015">Disulfide bond</keyword>
<dbReference type="InterPro" id="IPR018155">
    <property type="entry name" value="Hyaluronidase"/>
</dbReference>
<dbReference type="InterPro" id="IPR013785">
    <property type="entry name" value="Aldolase_TIM"/>
</dbReference>
<feature type="disulfide bond" evidence="9">
    <location>
        <begin position="219"/>
        <end position="233"/>
    </location>
</feature>
<evidence type="ECO:0000313" key="13">
    <source>
        <dbReference type="RefSeq" id="XP_038873933.1"/>
    </source>
</evidence>
<evidence type="ECO:0000256" key="7">
    <source>
        <dbReference type="PIRSR" id="PIRSR038193-1"/>
    </source>
</evidence>
<dbReference type="PANTHER" id="PTHR11769">
    <property type="entry name" value="HYALURONIDASE"/>
    <property type="match status" value="1"/>
</dbReference>
<feature type="disulfide bond" evidence="9">
    <location>
        <begin position="371"/>
        <end position="382"/>
    </location>
</feature>
<dbReference type="AlphaFoldDB" id="A0A8U1H819"/>
<dbReference type="GO" id="GO:0004415">
    <property type="term" value="F:hyalurononglucosaminidase activity"/>
    <property type="evidence" value="ECO:0007669"/>
    <property type="project" value="UniProtKB-UniRule"/>
</dbReference>
<dbReference type="GO" id="GO:0005975">
    <property type="term" value="P:carbohydrate metabolic process"/>
    <property type="evidence" value="ECO:0007669"/>
    <property type="project" value="UniProtKB-UniRule"/>
</dbReference>
<dbReference type="KEGG" id="snh:120066579"/>
<dbReference type="Gene3D" id="3.20.20.70">
    <property type="entry name" value="Aldolase class I"/>
    <property type="match status" value="1"/>
</dbReference>
<name>A0A8U1H819_SALNM</name>
<feature type="active site" description="Proton donor" evidence="7">
    <location>
        <position position="143"/>
    </location>
</feature>
<dbReference type="FunFam" id="3.20.20.70:FF:000065">
    <property type="entry name" value="Hyaluronidase"/>
    <property type="match status" value="1"/>
</dbReference>
<keyword evidence="11" id="KW-0732">Signal</keyword>
<feature type="disulfide bond" evidence="9">
    <location>
        <begin position="56"/>
        <end position="346"/>
    </location>
</feature>
<dbReference type="RefSeq" id="XP_038873933.1">
    <property type="nucleotide sequence ID" value="XM_039018005.1"/>
</dbReference>
<evidence type="ECO:0000256" key="9">
    <source>
        <dbReference type="PIRSR" id="PIRSR038193-3"/>
    </source>
</evidence>
<evidence type="ECO:0000256" key="8">
    <source>
        <dbReference type="PIRSR" id="PIRSR038193-2"/>
    </source>
</evidence>
<evidence type="ECO:0000313" key="12">
    <source>
        <dbReference type="Proteomes" id="UP000808372"/>
    </source>
</evidence>
<dbReference type="SUPFAM" id="SSF51445">
    <property type="entry name" value="(Trans)glycosidases"/>
    <property type="match status" value="1"/>
</dbReference>
<keyword evidence="3 10" id="KW-0378">Hydrolase</keyword>
<evidence type="ECO:0000256" key="6">
    <source>
        <dbReference type="PIRNR" id="PIRNR038193"/>
    </source>
</evidence>
<dbReference type="PRINTS" id="PR00846">
    <property type="entry name" value="GLHYDRLASE56"/>
</dbReference>